<protein>
    <submittedName>
        <fullName evidence="1">Uncharacterized protein</fullName>
    </submittedName>
</protein>
<accession>A0A8S5TZG0</accession>
<organism evidence="1">
    <name type="scientific">Siphoviridae sp. ctkkB9</name>
    <dbReference type="NCBI Taxonomy" id="2825644"/>
    <lineage>
        <taxon>Viruses</taxon>
        <taxon>Duplodnaviria</taxon>
        <taxon>Heunggongvirae</taxon>
        <taxon>Uroviricota</taxon>
        <taxon>Caudoviricetes</taxon>
    </lineage>
</organism>
<name>A0A8S5TZG0_9CAUD</name>
<proteinExistence type="predicted"/>
<evidence type="ECO:0000313" key="1">
    <source>
        <dbReference type="EMBL" id="DAF87596.1"/>
    </source>
</evidence>
<sequence>MTVTRTLLLATLVICRHYNRCDRVYEEQSLSAPS</sequence>
<dbReference type="EMBL" id="BK015964">
    <property type="protein sequence ID" value="DAF87596.1"/>
    <property type="molecule type" value="Genomic_DNA"/>
</dbReference>
<reference evidence="1" key="1">
    <citation type="journal article" date="2021" name="Proc. Natl. Acad. Sci. U.S.A.">
        <title>A Catalog of Tens of Thousands of Viruses from Human Metagenomes Reveals Hidden Associations with Chronic Diseases.</title>
        <authorList>
            <person name="Tisza M.J."/>
            <person name="Buck C.B."/>
        </authorList>
    </citation>
    <scope>NUCLEOTIDE SEQUENCE</scope>
    <source>
        <strain evidence="1">CtkkB9</strain>
    </source>
</reference>